<feature type="transmembrane region" description="Helical" evidence="10">
    <location>
        <begin position="209"/>
        <end position="227"/>
    </location>
</feature>
<evidence type="ECO:0000256" key="1">
    <source>
        <dbReference type="ARBA" id="ARBA00002936"/>
    </source>
</evidence>
<keyword evidence="13" id="KW-1185">Reference proteome</keyword>
<dbReference type="InterPro" id="IPR000276">
    <property type="entry name" value="GPCR_Rhodpsn"/>
</dbReference>
<evidence type="ECO:0000256" key="4">
    <source>
        <dbReference type="ARBA" id="ARBA00022692"/>
    </source>
</evidence>
<dbReference type="PANTHER" id="PTHR26450">
    <property type="entry name" value="OLFACTORY RECEPTOR 56B1-RELATED"/>
    <property type="match status" value="1"/>
</dbReference>
<feature type="transmembrane region" description="Helical" evidence="10">
    <location>
        <begin position="239"/>
        <end position="258"/>
    </location>
</feature>
<dbReference type="AlphaFoldDB" id="A0A6I8N3I8"/>
<evidence type="ECO:0000256" key="3">
    <source>
        <dbReference type="ARBA" id="ARBA00022606"/>
    </source>
</evidence>
<dbReference type="PRINTS" id="PR00237">
    <property type="entry name" value="GPCRRHODOPSN"/>
</dbReference>
<reference evidence="12" key="3">
    <citation type="submission" date="2025-09" db="UniProtKB">
        <authorList>
            <consortium name="Ensembl"/>
        </authorList>
    </citation>
    <scope>IDENTIFICATION</scope>
    <source>
        <strain evidence="12">Glennie</strain>
    </source>
</reference>
<evidence type="ECO:0000313" key="13">
    <source>
        <dbReference type="Proteomes" id="UP000002279"/>
    </source>
</evidence>
<keyword evidence="9" id="KW-0675">Receptor</keyword>
<keyword evidence="7 10" id="KW-0472">Membrane</keyword>
<dbReference type="GO" id="GO:0004984">
    <property type="term" value="F:olfactory receptor activity"/>
    <property type="evidence" value="ECO:0000318"/>
    <property type="project" value="GO_Central"/>
</dbReference>
<proteinExistence type="inferred from homology"/>
<keyword evidence="10" id="KW-1003">Cell membrane</keyword>
<feature type="transmembrane region" description="Helical" evidence="10">
    <location>
        <begin position="138"/>
        <end position="161"/>
    </location>
</feature>
<evidence type="ECO:0000256" key="6">
    <source>
        <dbReference type="ARBA" id="ARBA00022989"/>
    </source>
</evidence>
<dbReference type="InterPro" id="IPR050402">
    <property type="entry name" value="OR51/52/56-like"/>
</dbReference>
<dbReference type="PANTHER" id="PTHR26450:SF32">
    <property type="entry name" value="OLFACTORY RECEPTOR 52B6"/>
    <property type="match status" value="1"/>
</dbReference>
<dbReference type="OMA" id="FCVMFPT"/>
<feature type="transmembrane region" description="Helical" evidence="10">
    <location>
        <begin position="21"/>
        <end position="47"/>
    </location>
</feature>
<name>A0A6I8N3I8_ORNAN</name>
<keyword evidence="6 10" id="KW-1133">Transmembrane helix</keyword>
<evidence type="ECO:0000256" key="9">
    <source>
        <dbReference type="RuleBase" id="RU000688"/>
    </source>
</evidence>
<dbReference type="FunCoup" id="A0A6I8N3I8">
    <property type="interactions" value="184"/>
</dbReference>
<feature type="transmembrane region" description="Helical" evidence="10">
    <location>
        <begin position="53"/>
        <end position="71"/>
    </location>
</feature>
<dbReference type="PRINTS" id="PR00245">
    <property type="entry name" value="OLFACTORYR"/>
</dbReference>
<comment type="function">
    <text evidence="1">Odorant receptor.</text>
</comment>
<evidence type="ECO:0000256" key="7">
    <source>
        <dbReference type="ARBA" id="ARBA00023136"/>
    </source>
</evidence>
<sequence length="306" mass="33913">NRTSFHPASFLLQGIPGLEGLHLWLSIPTCLMYILALLGNSALLFLILLDRNLHTPMFLFLAMLAGADLALSTSTVPKTLSVLWALSQEISFHACLAQMFFVHVTFIAESTILLAMAFDRYMAICRPLHYPAILTTAVTGRIGLAALGRALCVMVPTIFLLERLPYCGHRRMPHTYCEHMGIARLACAPIGVNIWYGLTTTLLSPGLDVMLISTSYGLILHAVFQLPSRDAKLKALGTCGAHFCVILLFYLPALFSFFAHRFGQGIPLHVHVLLANLYVLLPPMLNPIIYGVKTKPIWERMVRLLS</sequence>
<dbReference type="SUPFAM" id="SSF81321">
    <property type="entry name" value="Family A G protein-coupled receptor-like"/>
    <property type="match status" value="1"/>
</dbReference>
<feature type="transmembrane region" description="Helical" evidence="10">
    <location>
        <begin position="270"/>
        <end position="292"/>
    </location>
</feature>
<reference evidence="12" key="2">
    <citation type="submission" date="2025-08" db="UniProtKB">
        <authorList>
            <consortium name="Ensembl"/>
        </authorList>
    </citation>
    <scope>IDENTIFICATION</scope>
    <source>
        <strain evidence="12">Glennie</strain>
    </source>
</reference>
<keyword evidence="3 10" id="KW-0716">Sensory transduction</keyword>
<evidence type="ECO:0000313" key="12">
    <source>
        <dbReference type="Ensembl" id="ENSOANP00000035659.1"/>
    </source>
</evidence>
<protein>
    <recommendedName>
        <fullName evidence="10">Olfactory receptor</fullName>
    </recommendedName>
</protein>
<evidence type="ECO:0000259" key="11">
    <source>
        <dbReference type="PROSITE" id="PS50262"/>
    </source>
</evidence>
<organism evidence="12 13">
    <name type="scientific">Ornithorhynchus anatinus</name>
    <name type="common">Duckbill platypus</name>
    <dbReference type="NCBI Taxonomy" id="9258"/>
    <lineage>
        <taxon>Eukaryota</taxon>
        <taxon>Metazoa</taxon>
        <taxon>Chordata</taxon>
        <taxon>Craniata</taxon>
        <taxon>Vertebrata</taxon>
        <taxon>Euteleostomi</taxon>
        <taxon>Mammalia</taxon>
        <taxon>Monotremata</taxon>
        <taxon>Ornithorhynchidae</taxon>
        <taxon>Ornithorhynchus</taxon>
    </lineage>
</organism>
<feature type="transmembrane region" description="Helical" evidence="10">
    <location>
        <begin position="92"/>
        <end position="118"/>
    </location>
</feature>
<dbReference type="InParanoid" id="A0A6I8N3I8"/>
<evidence type="ECO:0000256" key="5">
    <source>
        <dbReference type="ARBA" id="ARBA00022725"/>
    </source>
</evidence>
<accession>A0A6I8N3I8</accession>
<dbReference type="Gene3D" id="1.20.1070.10">
    <property type="entry name" value="Rhodopsin 7-helix transmembrane proteins"/>
    <property type="match status" value="1"/>
</dbReference>
<dbReference type="InterPro" id="IPR000725">
    <property type="entry name" value="Olfact_rcpt"/>
</dbReference>
<dbReference type="Pfam" id="PF13853">
    <property type="entry name" value="7tm_4"/>
    <property type="match status" value="1"/>
</dbReference>
<comment type="similarity">
    <text evidence="9">Belongs to the G-protein coupled receptor 1 family.</text>
</comment>
<dbReference type="PROSITE" id="PS00237">
    <property type="entry name" value="G_PROTEIN_RECEP_F1_1"/>
    <property type="match status" value="1"/>
</dbReference>
<evidence type="ECO:0000256" key="2">
    <source>
        <dbReference type="ARBA" id="ARBA00004141"/>
    </source>
</evidence>
<dbReference type="InterPro" id="IPR017452">
    <property type="entry name" value="GPCR_Rhodpsn_7TM"/>
</dbReference>
<dbReference type="GeneTree" id="ENSGT01090000260043"/>
<keyword evidence="4 9" id="KW-0812">Transmembrane</keyword>
<evidence type="ECO:0000256" key="10">
    <source>
        <dbReference type="RuleBase" id="RU363047"/>
    </source>
</evidence>
<dbReference type="CDD" id="cd15221">
    <property type="entry name" value="7tmA_OR52B-like"/>
    <property type="match status" value="1"/>
</dbReference>
<evidence type="ECO:0000256" key="8">
    <source>
        <dbReference type="ARBA" id="ARBA00023224"/>
    </source>
</evidence>
<reference evidence="12 13" key="1">
    <citation type="journal article" date="2008" name="Nature">
        <title>Genome analysis of the platypus reveals unique signatures of evolution.</title>
        <authorList>
            <person name="Warren W.C."/>
            <person name="Hillier L.W."/>
            <person name="Marshall Graves J.A."/>
            <person name="Birney E."/>
            <person name="Ponting C.P."/>
            <person name="Grutzner F."/>
            <person name="Belov K."/>
            <person name="Miller W."/>
            <person name="Clarke L."/>
            <person name="Chinwalla A.T."/>
            <person name="Yang S.P."/>
            <person name="Heger A."/>
            <person name="Locke D.P."/>
            <person name="Miethke P."/>
            <person name="Waters P.D."/>
            <person name="Veyrunes F."/>
            <person name="Fulton L."/>
            <person name="Fulton B."/>
            <person name="Graves T."/>
            <person name="Wallis J."/>
            <person name="Puente X.S."/>
            <person name="Lopez-Otin C."/>
            <person name="Ordonez G.R."/>
            <person name="Eichler E.E."/>
            <person name="Chen L."/>
            <person name="Cheng Z."/>
            <person name="Deakin J.E."/>
            <person name="Alsop A."/>
            <person name="Thompson K."/>
            <person name="Kirby P."/>
            <person name="Papenfuss A.T."/>
            <person name="Wakefield M.J."/>
            <person name="Olender T."/>
            <person name="Lancet D."/>
            <person name="Huttley G.A."/>
            <person name="Smit A.F."/>
            <person name="Pask A."/>
            <person name="Temple-Smith P."/>
            <person name="Batzer M.A."/>
            <person name="Walker J.A."/>
            <person name="Konkel M.K."/>
            <person name="Harris R.S."/>
            <person name="Whittington C.M."/>
            <person name="Wong E.S."/>
            <person name="Gemmell N.J."/>
            <person name="Buschiazzo E."/>
            <person name="Vargas Jentzsch I.M."/>
            <person name="Merkel A."/>
            <person name="Schmitz J."/>
            <person name="Zemann A."/>
            <person name="Churakov G."/>
            <person name="Kriegs J.O."/>
            <person name="Brosius J."/>
            <person name="Murchison E.P."/>
            <person name="Sachidanandam R."/>
            <person name="Smith C."/>
            <person name="Hannon G.J."/>
            <person name="Tsend-Ayush E."/>
            <person name="McMillan D."/>
            <person name="Attenborough R."/>
            <person name="Rens W."/>
            <person name="Ferguson-Smith M."/>
            <person name="Lefevre C.M."/>
            <person name="Sharp J.A."/>
            <person name="Nicholas K.R."/>
            <person name="Ray D.A."/>
            <person name="Kube M."/>
            <person name="Reinhardt R."/>
            <person name="Pringle T.H."/>
            <person name="Taylor J."/>
            <person name="Jones R.C."/>
            <person name="Nixon B."/>
            <person name="Dacheux J.L."/>
            <person name="Niwa H."/>
            <person name="Sekita Y."/>
            <person name="Huang X."/>
            <person name="Stark A."/>
            <person name="Kheradpour P."/>
            <person name="Kellis M."/>
            <person name="Flicek P."/>
            <person name="Chen Y."/>
            <person name="Webber C."/>
            <person name="Hardison R."/>
            <person name="Nelson J."/>
            <person name="Hallsworth-Pepin K."/>
            <person name="Delehaunty K."/>
            <person name="Markovic C."/>
            <person name="Minx P."/>
            <person name="Feng Y."/>
            <person name="Kremitzki C."/>
            <person name="Mitreva M."/>
            <person name="Glasscock J."/>
            <person name="Wylie T."/>
            <person name="Wohldmann P."/>
            <person name="Thiru P."/>
            <person name="Nhan M.N."/>
            <person name="Pohl C.S."/>
            <person name="Smith S.M."/>
            <person name="Hou S."/>
            <person name="Nefedov M."/>
            <person name="de Jong P.J."/>
            <person name="Renfree M.B."/>
            <person name="Mardis E.R."/>
            <person name="Wilson R.K."/>
        </authorList>
    </citation>
    <scope>NUCLEOTIDE SEQUENCE [LARGE SCALE GENOMIC DNA]</scope>
    <source>
        <strain evidence="12 13">Glennie</strain>
    </source>
</reference>
<comment type="subcellular location">
    <subcellularLocation>
        <location evidence="10">Cell membrane</location>
        <topology evidence="10">Multi-pass membrane protein</topology>
    </subcellularLocation>
    <subcellularLocation>
        <location evidence="2">Membrane</location>
        <topology evidence="2">Multi-pass membrane protein</topology>
    </subcellularLocation>
</comment>
<dbReference type="GO" id="GO:0004930">
    <property type="term" value="F:G protein-coupled receptor activity"/>
    <property type="evidence" value="ECO:0007669"/>
    <property type="project" value="UniProtKB-KW"/>
</dbReference>
<keyword evidence="8 9" id="KW-0807">Transducer</keyword>
<dbReference type="FunFam" id="1.20.1070.10:FF:000006">
    <property type="entry name" value="Olfactory receptor"/>
    <property type="match status" value="1"/>
</dbReference>
<dbReference type="Ensembl" id="ENSOANT00000072076.1">
    <property type="protein sequence ID" value="ENSOANP00000035659.1"/>
    <property type="gene ID" value="ENSOANG00000045168.1"/>
</dbReference>
<keyword evidence="5 10" id="KW-0552">Olfaction</keyword>
<feature type="domain" description="G-protein coupled receptors family 1 profile" evidence="11">
    <location>
        <begin position="39"/>
        <end position="290"/>
    </location>
</feature>
<dbReference type="Proteomes" id="UP000002279">
    <property type="component" value="Chromosome 2"/>
</dbReference>
<gene>
    <name evidence="12" type="primary">LOC100091468</name>
</gene>
<keyword evidence="9" id="KW-0297">G-protein coupled receptor</keyword>
<dbReference type="GO" id="GO:0005886">
    <property type="term" value="C:plasma membrane"/>
    <property type="evidence" value="ECO:0000318"/>
    <property type="project" value="GO_Central"/>
</dbReference>
<dbReference type="PROSITE" id="PS50262">
    <property type="entry name" value="G_PROTEIN_RECEP_F1_2"/>
    <property type="match status" value="1"/>
</dbReference>